<evidence type="ECO:0000313" key="1">
    <source>
        <dbReference type="EMBL" id="WKN38514.1"/>
    </source>
</evidence>
<organism evidence="1">
    <name type="scientific">Roseihalotalea indica</name>
    <dbReference type="NCBI Taxonomy" id="2867963"/>
    <lineage>
        <taxon>Bacteria</taxon>
        <taxon>Pseudomonadati</taxon>
        <taxon>Bacteroidota</taxon>
        <taxon>Cytophagia</taxon>
        <taxon>Cytophagales</taxon>
        <taxon>Catalimonadaceae</taxon>
        <taxon>Roseihalotalea</taxon>
    </lineage>
</organism>
<protein>
    <submittedName>
        <fullName evidence="1">EboA domain-containing protein</fullName>
    </submittedName>
</protein>
<proteinExistence type="predicted"/>
<accession>A0AA49JH65</accession>
<dbReference type="EMBL" id="CP120682">
    <property type="protein sequence ID" value="WKN38514.1"/>
    <property type="molecule type" value="Genomic_DNA"/>
</dbReference>
<dbReference type="NCBIfam" id="NF035938">
    <property type="entry name" value="EboA_domain"/>
    <property type="match status" value="1"/>
</dbReference>
<gene>
    <name evidence="1" type="ORF">K4G66_07335</name>
</gene>
<dbReference type="AlphaFoldDB" id="A0AA49JH65"/>
<reference evidence="1" key="2">
    <citation type="journal article" date="2024" name="Antonie Van Leeuwenhoek">
        <title>Roseihalotalea indica gen. nov., sp. nov., a halophilic Bacteroidetes from mesopelagic Southwest Indian Ocean with higher carbohydrate metabolic potential.</title>
        <authorList>
            <person name="Chen B."/>
            <person name="Zhang M."/>
            <person name="Lin D."/>
            <person name="Ye J."/>
            <person name="Tang K."/>
        </authorList>
    </citation>
    <scope>NUCLEOTIDE SEQUENCE</scope>
    <source>
        <strain evidence="1">TK19036</strain>
    </source>
</reference>
<name>A0AA49JH65_9BACT</name>
<sequence>MDNLSYQEAAQQFLYKLISQQSDSEAVQWLSQQTTQYQENPRPRSFYLTFSTLSRHFDKTPLTLSPEAKTEAQSIRQGWDLSQWTLLQTARTYWLLQLSADSFEDYRKVLDRLFQTADMDEQATLYAALPVLSYSEQLAYRASEGVRTNITSVFDAIALRNPYPGDYMDEAPWNQMVLKAIFMERPLYLIQQLNERRNPAQARMLVDFAHERWAAHRPVTPELWRGVAPYLTEEHQPDIKHLLDEGTDLEKQAALLAIQESGNSTLQSLAEQYSLSPQLSDWNSLGQQFALQKTKTA</sequence>
<dbReference type="InterPro" id="IPR047715">
    <property type="entry name" value="EboA_dom"/>
</dbReference>
<reference evidence="1" key="1">
    <citation type="journal article" date="2023" name="Comput. Struct. Biotechnol. J.">
        <title>Discovery of a novel marine Bacteroidetes with a rich repertoire of carbohydrate-active enzymes.</title>
        <authorList>
            <person name="Chen B."/>
            <person name="Liu G."/>
            <person name="Chen Q."/>
            <person name="Wang H."/>
            <person name="Liu L."/>
            <person name="Tang K."/>
        </authorList>
    </citation>
    <scope>NUCLEOTIDE SEQUENCE</scope>
    <source>
        <strain evidence="1">TK19036</strain>
    </source>
</reference>